<reference evidence="3" key="1">
    <citation type="submission" date="2022-07" db="EMBL/GenBank/DDBJ databases">
        <title>Faecal culturing of patients with breast cancer.</title>
        <authorList>
            <person name="Teng N.M.Y."/>
            <person name="Kiu R."/>
            <person name="Evans R."/>
            <person name="Baker D.J."/>
            <person name="Zenner C."/>
            <person name="Robinson S.D."/>
            <person name="Hall L.J."/>
        </authorList>
    </citation>
    <scope>NUCLEOTIDE SEQUENCE</scope>
    <source>
        <strain evidence="3">LH1062</strain>
    </source>
</reference>
<sequence>MQIIVKSDIGRVRKVNQDDVRFYQKNDHECLIVLCDGMGGHNAGEIASQMVCDDIIDNYRNHELLTDEQHIHDWMLSAIYHAHHMVATKSHESPAYEGMGTTIALVLCVDDQVYISHVGDSRVYQVSDELIQLTKDDTLVNVLVDSGTISQAEAKVHPQKNILLQAVGVSDALNPSFITKQMNQGMLLICSDGLYNSLSDIQILDILHLPDDLETKACQLIDTANTYGGQDNISFALIITKGVVDL</sequence>
<dbReference type="SUPFAM" id="SSF81606">
    <property type="entry name" value="PP2C-like"/>
    <property type="match status" value="1"/>
</dbReference>
<accession>A0ABY5I4K6</accession>
<evidence type="ECO:0000313" key="3">
    <source>
        <dbReference type="EMBL" id="UTY38882.1"/>
    </source>
</evidence>
<dbReference type="InterPro" id="IPR036457">
    <property type="entry name" value="PPM-type-like_dom_sf"/>
</dbReference>
<proteinExistence type="predicted"/>
<gene>
    <name evidence="3" type="ORF">NMU03_15010</name>
</gene>
<dbReference type="Pfam" id="PF13672">
    <property type="entry name" value="PP2C_2"/>
    <property type="match status" value="1"/>
</dbReference>
<name>A0ABY5I4K6_9FIRM</name>
<dbReference type="InterPro" id="IPR001932">
    <property type="entry name" value="PPM-type_phosphatase-like_dom"/>
</dbReference>
<dbReference type="RefSeq" id="WP_290139579.1">
    <property type="nucleotide sequence ID" value="NZ_CP101620.1"/>
</dbReference>
<feature type="domain" description="PPM-type phosphatase" evidence="2">
    <location>
        <begin position="2"/>
        <end position="238"/>
    </location>
</feature>
<evidence type="ECO:0000259" key="2">
    <source>
        <dbReference type="SMART" id="SM00332"/>
    </source>
</evidence>
<dbReference type="CDD" id="cd00143">
    <property type="entry name" value="PP2Cc"/>
    <property type="match status" value="1"/>
</dbReference>
<dbReference type="Proteomes" id="UP001060112">
    <property type="component" value="Chromosome"/>
</dbReference>
<dbReference type="SMART" id="SM00332">
    <property type="entry name" value="PP2Cc"/>
    <property type="match status" value="1"/>
</dbReference>
<dbReference type="Gene3D" id="3.60.40.10">
    <property type="entry name" value="PPM-type phosphatase domain"/>
    <property type="match status" value="1"/>
</dbReference>
<organism evidence="3 4">
    <name type="scientific">Allocoprobacillus halotolerans</name>
    <dbReference type="NCBI Taxonomy" id="2944914"/>
    <lineage>
        <taxon>Bacteria</taxon>
        <taxon>Bacillati</taxon>
        <taxon>Bacillota</taxon>
        <taxon>Erysipelotrichia</taxon>
        <taxon>Erysipelotrichales</taxon>
        <taxon>Erysipelotrichaceae</taxon>
        <taxon>Allocoprobacillus</taxon>
    </lineage>
</organism>
<evidence type="ECO:0000259" key="1">
    <source>
        <dbReference type="SMART" id="SM00331"/>
    </source>
</evidence>
<keyword evidence="4" id="KW-1185">Reference proteome</keyword>
<dbReference type="InterPro" id="IPR015655">
    <property type="entry name" value="PP2C"/>
</dbReference>
<dbReference type="SMART" id="SM00331">
    <property type="entry name" value="PP2C_SIG"/>
    <property type="match status" value="1"/>
</dbReference>
<feature type="domain" description="PPM-type phosphatase" evidence="1">
    <location>
        <begin position="7"/>
        <end position="240"/>
    </location>
</feature>
<dbReference type="EMBL" id="CP101620">
    <property type="protein sequence ID" value="UTY38882.1"/>
    <property type="molecule type" value="Genomic_DNA"/>
</dbReference>
<dbReference type="PANTHER" id="PTHR47992">
    <property type="entry name" value="PROTEIN PHOSPHATASE"/>
    <property type="match status" value="1"/>
</dbReference>
<protein>
    <submittedName>
        <fullName evidence="3">Stp1/IreP family PP2C-type Ser/Thr phosphatase</fullName>
    </submittedName>
</protein>
<evidence type="ECO:0000313" key="4">
    <source>
        <dbReference type="Proteomes" id="UP001060112"/>
    </source>
</evidence>
<dbReference type="NCBIfam" id="NF033484">
    <property type="entry name" value="Stp1_PP2C_phos"/>
    <property type="match status" value="1"/>
</dbReference>